<dbReference type="PRINTS" id="PR00193">
    <property type="entry name" value="MYOSINHEAVY"/>
</dbReference>
<comment type="similarity">
    <text evidence="12">Belongs to the TRAFAC class myosin-kinesin ATPase superfamily. Myosin family.</text>
</comment>
<keyword evidence="11" id="KW-0966">Cell projection</keyword>
<evidence type="ECO:0000256" key="9">
    <source>
        <dbReference type="ARBA" id="ARBA00023203"/>
    </source>
</evidence>
<proteinExistence type="inferred from homology"/>
<dbReference type="InterPro" id="IPR052409">
    <property type="entry name" value="Myosin-III_kinase_activity"/>
</dbReference>
<dbReference type="InterPro" id="IPR011009">
    <property type="entry name" value="Kinase-like_dom_sf"/>
</dbReference>
<dbReference type="SMART" id="SM00220">
    <property type="entry name" value="S_TKc"/>
    <property type="match status" value="1"/>
</dbReference>
<gene>
    <name evidence="16" type="ORF">TBIB3V08_LOCUS6828</name>
</gene>
<evidence type="ECO:0000256" key="11">
    <source>
        <dbReference type="ARBA" id="ARBA00023273"/>
    </source>
</evidence>
<evidence type="ECO:0000259" key="15">
    <source>
        <dbReference type="PROSITE" id="PS51456"/>
    </source>
</evidence>
<keyword evidence="6 12" id="KW-0067">ATP-binding</keyword>
<feature type="domain" description="Protein kinase" evidence="14">
    <location>
        <begin position="1"/>
        <end position="337"/>
    </location>
</feature>
<keyword evidence="3" id="KW-0963">Cytoplasm</keyword>
<dbReference type="InterPro" id="IPR027417">
    <property type="entry name" value="P-loop_NTPase"/>
</dbReference>
<feature type="domain" description="Myosin motor" evidence="15">
    <location>
        <begin position="304"/>
        <end position="647"/>
    </location>
</feature>
<keyword evidence="9 12" id="KW-0009">Actin-binding</keyword>
<dbReference type="GO" id="GO:0003779">
    <property type="term" value="F:actin binding"/>
    <property type="evidence" value="ECO:0007669"/>
    <property type="project" value="UniProtKB-KW"/>
</dbReference>
<keyword evidence="4" id="KW-0677">Repeat</keyword>
<dbReference type="InterPro" id="IPR001609">
    <property type="entry name" value="Myosin_head_motor_dom-like"/>
</dbReference>
<evidence type="ECO:0000256" key="8">
    <source>
        <dbReference type="ARBA" id="ARBA00023175"/>
    </source>
</evidence>
<dbReference type="PROSITE" id="PS50011">
    <property type="entry name" value="PROTEIN_KINASE_DOM"/>
    <property type="match status" value="1"/>
</dbReference>
<dbReference type="Gene3D" id="3.40.850.10">
    <property type="entry name" value="Kinesin motor domain"/>
    <property type="match status" value="1"/>
</dbReference>
<keyword evidence="5 12" id="KW-0547">Nucleotide-binding</keyword>
<evidence type="ECO:0000256" key="6">
    <source>
        <dbReference type="ARBA" id="ARBA00022840"/>
    </source>
</evidence>
<evidence type="ECO:0000256" key="5">
    <source>
        <dbReference type="ARBA" id="ARBA00022741"/>
    </source>
</evidence>
<dbReference type="GO" id="GO:0016459">
    <property type="term" value="C:myosin complex"/>
    <property type="evidence" value="ECO:0007669"/>
    <property type="project" value="UniProtKB-KW"/>
</dbReference>
<keyword evidence="8 12" id="KW-0505">Motor protein</keyword>
<protein>
    <submittedName>
        <fullName evidence="16">Uncharacterized protein</fullName>
    </submittedName>
</protein>
<dbReference type="GO" id="GO:0030832">
    <property type="term" value="P:regulation of actin filament length"/>
    <property type="evidence" value="ECO:0007669"/>
    <property type="project" value="TreeGrafter"/>
</dbReference>
<dbReference type="PROSITE" id="PS51456">
    <property type="entry name" value="MYOSIN_MOTOR"/>
    <property type="match status" value="1"/>
</dbReference>
<dbReference type="SMART" id="SM00242">
    <property type="entry name" value="MYSc"/>
    <property type="match status" value="1"/>
</dbReference>
<evidence type="ECO:0000259" key="14">
    <source>
        <dbReference type="PROSITE" id="PS50011"/>
    </source>
</evidence>
<dbReference type="GO" id="GO:0005524">
    <property type="term" value="F:ATP binding"/>
    <property type="evidence" value="ECO:0007669"/>
    <property type="project" value="UniProtKB-UniRule"/>
</dbReference>
<accession>A0A7R9F1L7</accession>
<dbReference type="Gene3D" id="1.20.120.720">
    <property type="entry name" value="Myosin VI head, motor domain, U50 subdomain"/>
    <property type="match status" value="1"/>
</dbReference>
<sequence length="647" mass="72487">MMGNVEVTSIKALSSASLKPILWDGGREGERRGVVLQPTKVSFRTNKNIWITETVDGARYRTGLAEKSYVWKYQFSQEREMAKNSPESGLQLDQLPDPGDRYSLGQKIGTGVSADVYEATDNQAALANSRETYNRPALKSTQLCEGGTVMDLVRGLHHKSKKMCEEHIAFILKETIKPISPPVQSLIHLHECHVMHRDVKGSNILLTKEGEVKLVDFGLSRKLKNTLDRRSTIVGSPCWMAPEVVNCSQKEGDSGAYDNRADFAQELKAHLDDVAEKGRATRLPESNVRKNFLETGQNSPPQMMHTEDLAALDQITEDTILVELHERLKQGHSHTFVGDVLLVINPNEEQDIYGLKHHVQYQFKSRCDNAPHIFAVADRAYQDAMHHEEPQYVLLAGETLSGKTTNFLHLLKHLSYLGKSGNGAGDKLLQAVQIVHAMGNAATPINTDSTRHMLQMEVTFTSTGKANFHILYYFYDAMEADRNLERYHLDGGRRYRYLRTTKTEGSSESSHGPREDPQGNVSKFRDFQKRLAALDFDKEQQDTLWCLLAAILLLGEVTFKDTEDKKAAEIENPDVLADDRLSGVGDLEEVSWTSCPRYTGTNYRPLSVCRGGSSPSHADEHMTYVGVLAMPDTNVRHIAQGPPRQDL</sequence>
<dbReference type="PANTHER" id="PTHR46256">
    <property type="entry name" value="AGAP011099-PA"/>
    <property type="match status" value="1"/>
</dbReference>
<comment type="caution">
    <text evidence="12">Lacks conserved residue(s) required for the propagation of feature annotation.</text>
</comment>
<dbReference type="GO" id="GO:0004674">
    <property type="term" value="F:protein serine/threonine kinase activity"/>
    <property type="evidence" value="ECO:0007669"/>
    <property type="project" value="TreeGrafter"/>
</dbReference>
<dbReference type="AlphaFoldDB" id="A0A7R9F1L7"/>
<dbReference type="Pfam" id="PF00069">
    <property type="entry name" value="Pkinase"/>
    <property type="match status" value="1"/>
</dbReference>
<dbReference type="PROSITE" id="PS00108">
    <property type="entry name" value="PROTEIN_KINASE_ST"/>
    <property type="match status" value="1"/>
</dbReference>
<evidence type="ECO:0000256" key="13">
    <source>
        <dbReference type="SAM" id="MobiDB-lite"/>
    </source>
</evidence>
<feature type="region of interest" description="Disordered" evidence="13">
    <location>
        <begin position="501"/>
        <end position="521"/>
    </location>
</feature>
<comment type="subcellular location">
    <subcellularLocation>
        <location evidence="2">Cell projection</location>
    </subcellularLocation>
    <subcellularLocation>
        <location evidence="1">Cytoplasm</location>
        <location evidence="1">Cytoskeleton</location>
    </subcellularLocation>
</comment>
<keyword evidence="10" id="KW-0206">Cytoskeleton</keyword>
<dbReference type="GO" id="GO:0042995">
    <property type="term" value="C:cell projection"/>
    <property type="evidence" value="ECO:0007669"/>
    <property type="project" value="UniProtKB-SubCell"/>
</dbReference>
<evidence type="ECO:0000256" key="1">
    <source>
        <dbReference type="ARBA" id="ARBA00004245"/>
    </source>
</evidence>
<dbReference type="SUPFAM" id="SSF56112">
    <property type="entry name" value="Protein kinase-like (PK-like)"/>
    <property type="match status" value="1"/>
</dbReference>
<dbReference type="InterPro" id="IPR000719">
    <property type="entry name" value="Prot_kinase_dom"/>
</dbReference>
<dbReference type="PANTHER" id="PTHR46256:SF2">
    <property type="entry name" value="NEITHER INACTIVATION NOR AFTERPOTENTIAL PROTEIN C"/>
    <property type="match status" value="1"/>
</dbReference>
<evidence type="ECO:0000256" key="3">
    <source>
        <dbReference type="ARBA" id="ARBA00022490"/>
    </source>
</evidence>
<evidence type="ECO:0000256" key="7">
    <source>
        <dbReference type="ARBA" id="ARBA00023123"/>
    </source>
</evidence>
<feature type="compositionally biased region" description="Basic and acidic residues" evidence="13">
    <location>
        <begin position="511"/>
        <end position="521"/>
    </location>
</feature>
<dbReference type="GO" id="GO:0000146">
    <property type="term" value="F:microfilament motor activity"/>
    <property type="evidence" value="ECO:0007669"/>
    <property type="project" value="TreeGrafter"/>
</dbReference>
<evidence type="ECO:0000313" key="16">
    <source>
        <dbReference type="EMBL" id="CAD7444451.1"/>
    </source>
</evidence>
<evidence type="ECO:0000256" key="4">
    <source>
        <dbReference type="ARBA" id="ARBA00022737"/>
    </source>
</evidence>
<keyword evidence="7 12" id="KW-0518">Myosin</keyword>
<dbReference type="SUPFAM" id="SSF52540">
    <property type="entry name" value="P-loop containing nucleoside triphosphate hydrolases"/>
    <property type="match status" value="1"/>
</dbReference>
<reference evidence="16" key="1">
    <citation type="submission" date="2020-11" db="EMBL/GenBank/DDBJ databases">
        <authorList>
            <person name="Tran Van P."/>
        </authorList>
    </citation>
    <scope>NUCLEOTIDE SEQUENCE</scope>
</reference>
<organism evidence="16">
    <name type="scientific">Timema bartmani</name>
    <dbReference type="NCBI Taxonomy" id="61472"/>
    <lineage>
        <taxon>Eukaryota</taxon>
        <taxon>Metazoa</taxon>
        <taxon>Ecdysozoa</taxon>
        <taxon>Arthropoda</taxon>
        <taxon>Hexapoda</taxon>
        <taxon>Insecta</taxon>
        <taxon>Pterygota</taxon>
        <taxon>Neoptera</taxon>
        <taxon>Polyneoptera</taxon>
        <taxon>Phasmatodea</taxon>
        <taxon>Timematodea</taxon>
        <taxon>Timematoidea</taxon>
        <taxon>Timematidae</taxon>
        <taxon>Timema</taxon>
    </lineage>
</organism>
<dbReference type="EMBL" id="OD566666">
    <property type="protein sequence ID" value="CAD7444451.1"/>
    <property type="molecule type" value="Genomic_DNA"/>
</dbReference>
<feature type="binding site" evidence="12">
    <location>
        <begin position="397"/>
        <end position="404"/>
    </location>
    <ligand>
        <name>ATP</name>
        <dbReference type="ChEBI" id="CHEBI:30616"/>
    </ligand>
</feature>
<dbReference type="InterPro" id="IPR008271">
    <property type="entry name" value="Ser/Thr_kinase_AS"/>
</dbReference>
<name>A0A7R9F1L7_9NEOP</name>
<evidence type="ECO:0000256" key="10">
    <source>
        <dbReference type="ARBA" id="ARBA00023212"/>
    </source>
</evidence>
<evidence type="ECO:0000256" key="12">
    <source>
        <dbReference type="PROSITE-ProRule" id="PRU00782"/>
    </source>
</evidence>
<dbReference type="InterPro" id="IPR036961">
    <property type="entry name" value="Kinesin_motor_dom_sf"/>
</dbReference>
<dbReference type="Gene3D" id="1.10.510.10">
    <property type="entry name" value="Transferase(Phosphotransferase) domain 1"/>
    <property type="match status" value="1"/>
</dbReference>
<evidence type="ECO:0000256" key="2">
    <source>
        <dbReference type="ARBA" id="ARBA00004316"/>
    </source>
</evidence>
<dbReference type="Pfam" id="PF00063">
    <property type="entry name" value="Myosin_head"/>
    <property type="match status" value="1"/>
</dbReference>